<dbReference type="GO" id="GO:0008233">
    <property type="term" value="F:peptidase activity"/>
    <property type="evidence" value="ECO:0007669"/>
    <property type="project" value="UniProtKB-KW"/>
</dbReference>
<name>A0ABS7TP41_9BACT</name>
<proteinExistence type="predicted"/>
<feature type="region of interest" description="Disordered" evidence="1">
    <location>
        <begin position="1"/>
        <end position="32"/>
    </location>
</feature>
<accession>A0ABS7TP41</accession>
<dbReference type="RefSeq" id="WP_224191760.1">
    <property type="nucleotide sequence ID" value="NZ_JAIRAU010000011.1"/>
</dbReference>
<organism evidence="2 3">
    <name type="scientific">Nannocystis pusilla</name>
    <dbReference type="NCBI Taxonomy" id="889268"/>
    <lineage>
        <taxon>Bacteria</taxon>
        <taxon>Pseudomonadati</taxon>
        <taxon>Myxococcota</taxon>
        <taxon>Polyangia</taxon>
        <taxon>Nannocystales</taxon>
        <taxon>Nannocystaceae</taxon>
        <taxon>Nannocystis</taxon>
    </lineage>
</organism>
<dbReference type="PRINTS" id="PR00722">
    <property type="entry name" value="CHYMOTRYPSIN"/>
</dbReference>
<dbReference type="InterPro" id="IPR009003">
    <property type="entry name" value="Peptidase_S1_PA"/>
</dbReference>
<dbReference type="Pfam" id="PF13365">
    <property type="entry name" value="Trypsin_2"/>
    <property type="match status" value="1"/>
</dbReference>
<evidence type="ECO:0000313" key="2">
    <source>
        <dbReference type="EMBL" id="MBZ5709988.1"/>
    </source>
</evidence>
<dbReference type="InterPro" id="IPR001314">
    <property type="entry name" value="Peptidase_S1A"/>
</dbReference>
<evidence type="ECO:0000313" key="3">
    <source>
        <dbReference type="Proteomes" id="UP001139031"/>
    </source>
</evidence>
<dbReference type="GO" id="GO:0006508">
    <property type="term" value="P:proteolysis"/>
    <property type="evidence" value="ECO:0007669"/>
    <property type="project" value="UniProtKB-KW"/>
</dbReference>
<keyword evidence="2" id="KW-0645">Protease</keyword>
<reference evidence="2" key="1">
    <citation type="submission" date="2021-08" db="EMBL/GenBank/DDBJ databases">
        <authorList>
            <person name="Stevens D.C."/>
        </authorList>
    </citation>
    <scope>NUCLEOTIDE SEQUENCE</scope>
    <source>
        <strain evidence="2">DSM 53165</strain>
    </source>
</reference>
<gene>
    <name evidence="2" type="ORF">K7C98_12055</name>
</gene>
<comment type="caution">
    <text evidence="2">The sequence shown here is derived from an EMBL/GenBank/DDBJ whole genome shotgun (WGS) entry which is preliminary data.</text>
</comment>
<protein>
    <submittedName>
        <fullName evidence="2">Serine protease</fullName>
    </submittedName>
</protein>
<keyword evidence="2" id="KW-0378">Hydrolase</keyword>
<dbReference type="EMBL" id="JAIRAU010000011">
    <property type="protein sequence ID" value="MBZ5709988.1"/>
    <property type="molecule type" value="Genomic_DNA"/>
</dbReference>
<sequence length="476" mass="50536">MELSAADAGPDGGDPHSELLHNADGSNDRYNGIGRTRVPGACTATLLDVGGADEAPAYALTSAHCTNWWENDRSFEERPLDHPGEVTFRFFTDTVDRYRTVAVTVAAFSSMRGTDLALLRLDEPVGALRADGIEGVPIATALPAEGAPIVNVGAPQGTSEDPYEEHLRLGRCSLGERTPVVEFEWLWPDAVANDCPDVFGGSSGSPLLDASGAIFAVLNTGAAEPRHALCHLDHPCELEPCGPAIDIGRNYAMPVAGLGACFVDGALDLAAAGCPLASGPVVTSRRLTERYERPSATDAAIRVSLAEDHGWTHYRAKFGLAQDTDCYVDAGYGAAVAIAEVPVFAAPLPTTDGLTVVCLRGGTSAASIQPPSHAVAWLTASDSTPPPLPLPVWHDPPQANRVRFWVEVEDPTYAGFDQKSGPADTTDCDEPADYHFVNVLFGQFTVESTGGPTRVCVAAHDRANNRSEPMEWTFFE</sequence>
<keyword evidence="3" id="KW-1185">Reference proteome</keyword>
<dbReference type="Proteomes" id="UP001139031">
    <property type="component" value="Unassembled WGS sequence"/>
</dbReference>
<dbReference type="SUPFAM" id="SSF50494">
    <property type="entry name" value="Trypsin-like serine proteases"/>
    <property type="match status" value="1"/>
</dbReference>
<evidence type="ECO:0000256" key="1">
    <source>
        <dbReference type="SAM" id="MobiDB-lite"/>
    </source>
</evidence>